<reference evidence="8 9" key="1">
    <citation type="submission" date="2021-03" db="EMBL/GenBank/DDBJ databases">
        <title>Sequencing the genomes of 1000 actinobacteria strains.</title>
        <authorList>
            <person name="Klenk H.-P."/>
        </authorList>
    </citation>
    <scope>NUCLEOTIDE SEQUENCE [LARGE SCALE GENOMIC DNA]</scope>
    <source>
        <strain evidence="8 9">DSM 45256</strain>
    </source>
</reference>
<proteinExistence type="predicted"/>
<keyword evidence="5 7" id="KW-1133">Transmembrane helix</keyword>
<feature type="transmembrane region" description="Helical" evidence="7">
    <location>
        <begin position="407"/>
        <end position="428"/>
    </location>
</feature>
<feature type="transmembrane region" description="Helical" evidence="7">
    <location>
        <begin position="128"/>
        <end position="149"/>
    </location>
</feature>
<evidence type="ECO:0000313" key="9">
    <source>
        <dbReference type="Proteomes" id="UP001519295"/>
    </source>
</evidence>
<protein>
    <submittedName>
        <fullName evidence="8">Amino acid transporter</fullName>
    </submittedName>
</protein>
<feature type="transmembrane region" description="Helical" evidence="7">
    <location>
        <begin position="271"/>
        <end position="296"/>
    </location>
</feature>
<feature type="transmembrane region" description="Helical" evidence="7">
    <location>
        <begin position="200"/>
        <end position="216"/>
    </location>
</feature>
<evidence type="ECO:0000256" key="3">
    <source>
        <dbReference type="ARBA" id="ARBA00022475"/>
    </source>
</evidence>
<gene>
    <name evidence="8" type="ORF">JOF36_001670</name>
</gene>
<dbReference type="PANTHER" id="PTHR42770:SF15">
    <property type="entry name" value="GLUTAMATE_GAMMA-AMINOBUTYRATE ANTIPORTER-RELATED"/>
    <property type="match status" value="1"/>
</dbReference>
<organism evidence="8 9">
    <name type="scientific">Pseudonocardia parietis</name>
    <dbReference type="NCBI Taxonomy" id="570936"/>
    <lineage>
        <taxon>Bacteria</taxon>
        <taxon>Bacillati</taxon>
        <taxon>Actinomycetota</taxon>
        <taxon>Actinomycetes</taxon>
        <taxon>Pseudonocardiales</taxon>
        <taxon>Pseudonocardiaceae</taxon>
        <taxon>Pseudonocardia</taxon>
    </lineage>
</organism>
<dbReference type="PIRSF" id="PIRSF006060">
    <property type="entry name" value="AA_transporter"/>
    <property type="match status" value="1"/>
</dbReference>
<feature type="transmembrane region" description="Helical" evidence="7">
    <location>
        <begin position="101"/>
        <end position="119"/>
    </location>
</feature>
<keyword evidence="9" id="KW-1185">Reference proteome</keyword>
<comment type="subcellular location">
    <subcellularLocation>
        <location evidence="1">Cell membrane</location>
        <topology evidence="1">Multi-pass membrane protein</topology>
    </subcellularLocation>
</comment>
<feature type="transmembrane region" description="Helical" evidence="7">
    <location>
        <begin position="42"/>
        <end position="64"/>
    </location>
</feature>
<evidence type="ECO:0000256" key="7">
    <source>
        <dbReference type="SAM" id="Phobius"/>
    </source>
</evidence>
<evidence type="ECO:0000256" key="5">
    <source>
        <dbReference type="ARBA" id="ARBA00022989"/>
    </source>
</evidence>
<name>A0ABS4VPX1_9PSEU</name>
<evidence type="ECO:0000256" key="1">
    <source>
        <dbReference type="ARBA" id="ARBA00004651"/>
    </source>
</evidence>
<keyword evidence="2" id="KW-0813">Transport</keyword>
<keyword evidence="6 7" id="KW-0472">Membrane</keyword>
<evidence type="ECO:0000313" key="8">
    <source>
        <dbReference type="EMBL" id="MBP2365974.1"/>
    </source>
</evidence>
<feature type="transmembrane region" description="Helical" evidence="7">
    <location>
        <begin position="334"/>
        <end position="356"/>
    </location>
</feature>
<dbReference type="Gene3D" id="1.20.1740.10">
    <property type="entry name" value="Amino acid/polyamine transporter I"/>
    <property type="match status" value="1"/>
</dbReference>
<comment type="caution">
    <text evidence="8">The sequence shown here is derived from an EMBL/GenBank/DDBJ whole genome shotgun (WGS) entry which is preliminary data.</text>
</comment>
<feature type="transmembrane region" description="Helical" evidence="7">
    <location>
        <begin position="236"/>
        <end position="259"/>
    </location>
</feature>
<dbReference type="PANTHER" id="PTHR42770">
    <property type="entry name" value="AMINO ACID TRANSPORTER-RELATED"/>
    <property type="match status" value="1"/>
</dbReference>
<feature type="transmembrane region" description="Helical" evidence="7">
    <location>
        <begin position="362"/>
        <end position="386"/>
    </location>
</feature>
<feature type="transmembrane region" description="Helical" evidence="7">
    <location>
        <begin position="155"/>
        <end position="180"/>
    </location>
</feature>
<sequence>MNARARPGVREGARLGVLALAMINVAAIVSARNLPVMAEYGWAMLALFALAILVFLIPIAMVAAELGTAWPRDGGVYAWVKEAFGERAGFLAVWCDYAENVAWFPTVLSFMAASLAYAIDPALASNKVYLVVVMLTFFWATTLLSLRGVGASSRLGAIGTIAGSILPAVLVVGLGAAYLLRGHPSQIPFSAEALVPDVSLDNLAFLGGIVLLFTGMEMAGFHARDTRDPGRVVPRAIALCVGIVVAFSVLGSLFLAFVVPQQQISLVSGVMELFASVLDSFGAGWLLAPLALVVTLGGVAHLAPWILGPAKGVAAVAADGVAPARLGRVNRNDVPVGLLVAQGIGGSVFSLLFLLVPSVSTSYWMLSAVTAQIVIVMYALMFAAVVRLRHTRPATPRPYRIPGGLPGVWAVGGIGLAGCVFAFVLGFVPPSQLETGDTVVYVLLLGLAVVVLSLPPFLFALFRRARPTTPAPAVR</sequence>
<dbReference type="RefSeq" id="WP_210025890.1">
    <property type="nucleotide sequence ID" value="NZ_JAGINU010000001.1"/>
</dbReference>
<keyword evidence="3" id="KW-1003">Cell membrane</keyword>
<keyword evidence="4 7" id="KW-0812">Transmembrane</keyword>
<dbReference type="InterPro" id="IPR050367">
    <property type="entry name" value="APC_superfamily"/>
</dbReference>
<evidence type="ECO:0000256" key="4">
    <source>
        <dbReference type="ARBA" id="ARBA00022692"/>
    </source>
</evidence>
<dbReference type="EMBL" id="JAGINU010000001">
    <property type="protein sequence ID" value="MBP2365974.1"/>
    <property type="molecule type" value="Genomic_DNA"/>
</dbReference>
<accession>A0ABS4VPX1</accession>
<dbReference type="Proteomes" id="UP001519295">
    <property type="component" value="Unassembled WGS sequence"/>
</dbReference>
<dbReference type="Pfam" id="PF13520">
    <property type="entry name" value="AA_permease_2"/>
    <property type="match status" value="1"/>
</dbReference>
<evidence type="ECO:0000256" key="2">
    <source>
        <dbReference type="ARBA" id="ARBA00022448"/>
    </source>
</evidence>
<feature type="transmembrane region" description="Helical" evidence="7">
    <location>
        <begin position="440"/>
        <end position="462"/>
    </location>
</feature>
<feature type="transmembrane region" description="Helical" evidence="7">
    <location>
        <begin position="12"/>
        <end position="30"/>
    </location>
</feature>
<dbReference type="InterPro" id="IPR002293">
    <property type="entry name" value="AA/rel_permease1"/>
</dbReference>
<evidence type="ECO:0000256" key="6">
    <source>
        <dbReference type="ARBA" id="ARBA00023136"/>
    </source>
</evidence>